<comment type="caution">
    <text evidence="1">The sequence shown here is derived from an EMBL/GenBank/DDBJ whole genome shotgun (WGS) entry which is preliminary data.</text>
</comment>
<proteinExistence type="predicted"/>
<dbReference type="GO" id="GO:0071897">
    <property type="term" value="P:DNA biosynthetic process"/>
    <property type="evidence" value="ECO:0007669"/>
    <property type="project" value="UniProtKB-ARBA"/>
</dbReference>
<dbReference type="SUPFAM" id="SSF56672">
    <property type="entry name" value="DNA/RNA polymerases"/>
    <property type="match status" value="1"/>
</dbReference>
<dbReference type="AlphaFoldDB" id="A0A8K0K8E4"/>
<sequence>MASVSEILDNFNSGLYKTKDELENALQKIHECVALVSDSISDLNAYEEMVDAFDRKSSIKMDKTIYIGFCVLYLSKMLMYDFDYKMMLPKYGERLSLAYTDTDSFIYCIKTGNIYEDMLKNLDTFDTSNYPQDHPCYSVRNKKVIGKFKDECDGK</sequence>
<reference evidence="1" key="2">
    <citation type="submission" date="2017-10" db="EMBL/GenBank/DDBJ databases">
        <title>Ladona fulva Genome sequencing and assembly.</title>
        <authorList>
            <person name="Murali S."/>
            <person name="Richards S."/>
            <person name="Bandaranaike D."/>
            <person name="Bellair M."/>
            <person name="Blankenburg K."/>
            <person name="Chao H."/>
            <person name="Dinh H."/>
            <person name="Doddapaneni H."/>
            <person name="Dugan-Rocha S."/>
            <person name="Elkadiri S."/>
            <person name="Gnanaolivu R."/>
            <person name="Hernandez B."/>
            <person name="Skinner E."/>
            <person name="Javaid M."/>
            <person name="Lee S."/>
            <person name="Li M."/>
            <person name="Ming W."/>
            <person name="Munidasa M."/>
            <person name="Muniz J."/>
            <person name="Nguyen L."/>
            <person name="Hughes D."/>
            <person name="Osuji N."/>
            <person name="Pu L.-L."/>
            <person name="Puazo M."/>
            <person name="Qu C."/>
            <person name="Quiroz J."/>
            <person name="Raj R."/>
            <person name="Weissenberger G."/>
            <person name="Xin Y."/>
            <person name="Zou X."/>
            <person name="Han Y."/>
            <person name="Worley K."/>
            <person name="Muzny D."/>
            <person name="Gibbs R."/>
        </authorList>
    </citation>
    <scope>NUCLEOTIDE SEQUENCE</scope>
    <source>
        <strain evidence="1">Sampled in the wild</strain>
    </source>
</reference>
<name>A0A8K0K8E4_LADFU</name>
<protein>
    <submittedName>
        <fullName evidence="1">Uncharacterized protein</fullName>
    </submittedName>
</protein>
<organism evidence="1 2">
    <name type="scientific">Ladona fulva</name>
    <name type="common">Scarce chaser dragonfly</name>
    <name type="synonym">Libellula fulva</name>
    <dbReference type="NCBI Taxonomy" id="123851"/>
    <lineage>
        <taxon>Eukaryota</taxon>
        <taxon>Metazoa</taxon>
        <taxon>Ecdysozoa</taxon>
        <taxon>Arthropoda</taxon>
        <taxon>Hexapoda</taxon>
        <taxon>Insecta</taxon>
        <taxon>Pterygota</taxon>
        <taxon>Palaeoptera</taxon>
        <taxon>Odonata</taxon>
        <taxon>Epiprocta</taxon>
        <taxon>Anisoptera</taxon>
        <taxon>Libelluloidea</taxon>
        <taxon>Libellulidae</taxon>
        <taxon>Ladona</taxon>
    </lineage>
</organism>
<dbReference type="Proteomes" id="UP000792457">
    <property type="component" value="Unassembled WGS sequence"/>
</dbReference>
<dbReference type="InterPro" id="IPR043502">
    <property type="entry name" value="DNA/RNA_pol_sf"/>
</dbReference>
<dbReference type="PANTHER" id="PTHR31511">
    <property type="entry name" value="PROTEIN CBG23764"/>
    <property type="match status" value="1"/>
</dbReference>
<keyword evidence="2" id="KW-1185">Reference proteome</keyword>
<evidence type="ECO:0000313" key="1">
    <source>
        <dbReference type="EMBL" id="KAG8229763.1"/>
    </source>
</evidence>
<gene>
    <name evidence="1" type="ORF">J437_LFUL005844</name>
</gene>
<dbReference type="PANTHER" id="PTHR31511:SF12">
    <property type="entry name" value="RHO TERMINATION FACTOR N-TERMINAL DOMAIN-CONTAINING PROTEIN"/>
    <property type="match status" value="1"/>
</dbReference>
<reference evidence="1" key="1">
    <citation type="submission" date="2013-04" db="EMBL/GenBank/DDBJ databases">
        <authorList>
            <person name="Qu J."/>
            <person name="Murali S.C."/>
            <person name="Bandaranaike D."/>
            <person name="Bellair M."/>
            <person name="Blankenburg K."/>
            <person name="Chao H."/>
            <person name="Dinh H."/>
            <person name="Doddapaneni H."/>
            <person name="Downs B."/>
            <person name="Dugan-Rocha S."/>
            <person name="Elkadiri S."/>
            <person name="Gnanaolivu R.D."/>
            <person name="Hernandez B."/>
            <person name="Javaid M."/>
            <person name="Jayaseelan J.C."/>
            <person name="Lee S."/>
            <person name="Li M."/>
            <person name="Ming W."/>
            <person name="Munidasa M."/>
            <person name="Muniz J."/>
            <person name="Nguyen L."/>
            <person name="Ongeri F."/>
            <person name="Osuji N."/>
            <person name="Pu L.-L."/>
            <person name="Puazo M."/>
            <person name="Qu C."/>
            <person name="Quiroz J."/>
            <person name="Raj R."/>
            <person name="Weissenberger G."/>
            <person name="Xin Y."/>
            <person name="Zou X."/>
            <person name="Han Y."/>
            <person name="Richards S."/>
            <person name="Worley K."/>
            <person name="Muzny D."/>
            <person name="Gibbs R."/>
        </authorList>
    </citation>
    <scope>NUCLEOTIDE SEQUENCE</scope>
    <source>
        <strain evidence="1">Sampled in the wild</strain>
    </source>
</reference>
<evidence type="ECO:0000313" key="2">
    <source>
        <dbReference type="Proteomes" id="UP000792457"/>
    </source>
</evidence>
<dbReference type="EMBL" id="KZ308446">
    <property type="protein sequence ID" value="KAG8229763.1"/>
    <property type="molecule type" value="Genomic_DNA"/>
</dbReference>
<accession>A0A8K0K8E4</accession>
<dbReference type="OrthoDB" id="6602337at2759"/>